<feature type="transmembrane region" description="Helical" evidence="7">
    <location>
        <begin position="56"/>
        <end position="77"/>
    </location>
</feature>
<comment type="similarity">
    <text evidence="2">Belongs to the UPF0324 family.</text>
</comment>
<comment type="caution">
    <text evidence="8">The sequence shown here is derived from an EMBL/GenBank/DDBJ whole genome shotgun (WGS) entry which is preliminary data.</text>
</comment>
<feature type="transmembrane region" description="Helical" evidence="7">
    <location>
        <begin position="83"/>
        <end position="101"/>
    </location>
</feature>
<evidence type="ECO:0000313" key="9">
    <source>
        <dbReference type="Proteomes" id="UP001231924"/>
    </source>
</evidence>
<dbReference type="Proteomes" id="UP001231924">
    <property type="component" value="Unassembled WGS sequence"/>
</dbReference>
<feature type="transmembrane region" description="Helical" evidence="7">
    <location>
        <begin position="335"/>
        <end position="359"/>
    </location>
</feature>
<gene>
    <name evidence="8" type="ORF">QRT03_29095</name>
</gene>
<comment type="subcellular location">
    <subcellularLocation>
        <location evidence="1">Cell membrane</location>
        <topology evidence="1">Multi-pass membrane protein</topology>
    </subcellularLocation>
</comment>
<feature type="transmembrane region" description="Helical" evidence="7">
    <location>
        <begin position="16"/>
        <end position="36"/>
    </location>
</feature>
<proteinExistence type="inferred from homology"/>
<dbReference type="Pfam" id="PF03601">
    <property type="entry name" value="Cons_hypoth698"/>
    <property type="match status" value="1"/>
</dbReference>
<dbReference type="RefSeq" id="WP_286056663.1">
    <property type="nucleotide sequence ID" value="NZ_JASVWF010000009.1"/>
</dbReference>
<evidence type="ECO:0000256" key="3">
    <source>
        <dbReference type="ARBA" id="ARBA00022475"/>
    </source>
</evidence>
<keyword evidence="4 7" id="KW-0812">Transmembrane</keyword>
<evidence type="ECO:0000256" key="6">
    <source>
        <dbReference type="ARBA" id="ARBA00023136"/>
    </source>
</evidence>
<accession>A0ABT7MH95</accession>
<organism evidence="8 9">
    <name type="scientific">Actinomycetospora termitidis</name>
    <dbReference type="NCBI Taxonomy" id="3053470"/>
    <lineage>
        <taxon>Bacteria</taxon>
        <taxon>Bacillati</taxon>
        <taxon>Actinomycetota</taxon>
        <taxon>Actinomycetes</taxon>
        <taxon>Pseudonocardiales</taxon>
        <taxon>Pseudonocardiaceae</taxon>
        <taxon>Actinomycetospora</taxon>
    </lineage>
</organism>
<dbReference type="EMBL" id="JASVWF010000009">
    <property type="protein sequence ID" value="MDL5160057.1"/>
    <property type="molecule type" value="Genomic_DNA"/>
</dbReference>
<keyword evidence="5 7" id="KW-1133">Transmembrane helix</keyword>
<feature type="transmembrane region" description="Helical" evidence="7">
    <location>
        <begin position="239"/>
        <end position="257"/>
    </location>
</feature>
<evidence type="ECO:0000256" key="4">
    <source>
        <dbReference type="ARBA" id="ARBA00022692"/>
    </source>
</evidence>
<keyword evidence="3" id="KW-1003">Cell membrane</keyword>
<evidence type="ECO:0000256" key="5">
    <source>
        <dbReference type="ARBA" id="ARBA00022989"/>
    </source>
</evidence>
<protein>
    <submittedName>
        <fullName evidence="8">Sulfate exporter family transporter</fullName>
    </submittedName>
</protein>
<dbReference type="PANTHER" id="PTHR30106:SF1">
    <property type="entry name" value="UPF0324 MEMBRANE PROTEIN FN0533"/>
    <property type="match status" value="1"/>
</dbReference>
<name>A0ABT7MH95_9PSEU</name>
<feature type="transmembrane region" description="Helical" evidence="7">
    <location>
        <begin position="269"/>
        <end position="293"/>
    </location>
</feature>
<evidence type="ECO:0000256" key="2">
    <source>
        <dbReference type="ARBA" id="ARBA00007977"/>
    </source>
</evidence>
<reference evidence="8 9" key="1">
    <citation type="submission" date="2023-06" db="EMBL/GenBank/DDBJ databases">
        <title>Actinomycetospora Odt1-22.</title>
        <authorList>
            <person name="Supong K."/>
        </authorList>
    </citation>
    <scope>NUCLEOTIDE SEQUENCE [LARGE SCALE GENOMIC DNA]</scope>
    <source>
        <strain evidence="8 9">Odt1-22</strain>
    </source>
</reference>
<keyword evidence="6 7" id="KW-0472">Membrane</keyword>
<feature type="transmembrane region" description="Helical" evidence="7">
    <location>
        <begin position="139"/>
        <end position="158"/>
    </location>
</feature>
<feature type="transmembrane region" description="Helical" evidence="7">
    <location>
        <begin position="305"/>
        <end position="323"/>
    </location>
</feature>
<feature type="transmembrane region" description="Helical" evidence="7">
    <location>
        <begin position="113"/>
        <end position="133"/>
    </location>
</feature>
<sequence>MTTETAETSPTAPSGLVRAIPGILLLVVIGVVGVALQAGVRELGAATGTRLPDVEYVLWAILLGLLVRNTIGVAPVFRPGVASYEFWLKIGIVLLGARYLLGDLVKLGGLSFVLILIDMAVATTVILLIGRWLGLGGKLSSLLAIGTSICGVSAIIAGRGAIGADDEDSGYSIAAILALGAVALFSFPAIGHLLQLSDLQFGLWAGLAVDNTAETTATGAAYSPAAQDVAVAVKNTRNALIGVVVLGYAAYWATRGGRAIASTGRERAVFVWATFPKFVLGFLAVAALGTIGFFSGADKTSLGNLSKWAFLLCFAGVGLNFDLRALSRSGWRPLIVAAAGLVVVAACSLGLVLIASPALGAAP</sequence>
<dbReference type="PANTHER" id="PTHR30106">
    <property type="entry name" value="INNER MEMBRANE PROTEIN YEIH-RELATED"/>
    <property type="match status" value="1"/>
</dbReference>
<evidence type="ECO:0000256" key="7">
    <source>
        <dbReference type="SAM" id="Phobius"/>
    </source>
</evidence>
<feature type="transmembrane region" description="Helical" evidence="7">
    <location>
        <begin position="170"/>
        <end position="194"/>
    </location>
</feature>
<evidence type="ECO:0000313" key="8">
    <source>
        <dbReference type="EMBL" id="MDL5160057.1"/>
    </source>
</evidence>
<keyword evidence="9" id="KW-1185">Reference proteome</keyword>
<dbReference type="InterPro" id="IPR018383">
    <property type="entry name" value="UPF0324_pro"/>
</dbReference>
<evidence type="ECO:0000256" key="1">
    <source>
        <dbReference type="ARBA" id="ARBA00004651"/>
    </source>
</evidence>